<reference evidence="5" key="1">
    <citation type="submission" date="2021-05" db="EMBL/GenBank/DDBJ databases">
        <authorList>
            <person name="Alioto T."/>
            <person name="Alioto T."/>
            <person name="Gomez Garrido J."/>
        </authorList>
    </citation>
    <scope>NUCLEOTIDE SEQUENCE</scope>
</reference>
<dbReference type="AlphaFoldDB" id="A0A8D8X447"/>
<organism evidence="5">
    <name type="scientific">Cacopsylla melanoneura</name>
    <dbReference type="NCBI Taxonomy" id="428564"/>
    <lineage>
        <taxon>Eukaryota</taxon>
        <taxon>Metazoa</taxon>
        <taxon>Ecdysozoa</taxon>
        <taxon>Arthropoda</taxon>
        <taxon>Hexapoda</taxon>
        <taxon>Insecta</taxon>
        <taxon>Pterygota</taxon>
        <taxon>Neoptera</taxon>
        <taxon>Paraneoptera</taxon>
        <taxon>Hemiptera</taxon>
        <taxon>Sternorrhyncha</taxon>
        <taxon>Psylloidea</taxon>
        <taxon>Psyllidae</taxon>
        <taxon>Psyllinae</taxon>
        <taxon>Cacopsylla</taxon>
    </lineage>
</organism>
<accession>A0A8D8X447</accession>
<keyword evidence="2" id="KW-0328">Glycosyltransferase</keyword>
<evidence type="ECO:0000256" key="3">
    <source>
        <dbReference type="ARBA" id="ARBA00022679"/>
    </source>
</evidence>
<dbReference type="CDD" id="cd03784">
    <property type="entry name" value="GT1_Gtf-like"/>
    <property type="match status" value="1"/>
</dbReference>
<dbReference type="PANTHER" id="PTHR48043">
    <property type="entry name" value="EG:EG0003.4 PROTEIN-RELATED"/>
    <property type="match status" value="1"/>
</dbReference>
<keyword evidence="3 5" id="KW-0808">Transferase</keyword>
<dbReference type="SUPFAM" id="SSF53756">
    <property type="entry name" value="UDP-Glycosyltransferase/glycogen phosphorylase"/>
    <property type="match status" value="1"/>
</dbReference>
<protein>
    <submittedName>
        <fullName evidence="5">UDP-glucuronosyltransferase 2B31</fullName>
    </submittedName>
</protein>
<keyword evidence="4" id="KW-0812">Transmembrane</keyword>
<evidence type="ECO:0000313" key="5">
    <source>
        <dbReference type="EMBL" id="CAG6681139.1"/>
    </source>
</evidence>
<evidence type="ECO:0000256" key="1">
    <source>
        <dbReference type="ARBA" id="ARBA00009995"/>
    </source>
</evidence>
<keyword evidence="4" id="KW-0472">Membrane</keyword>
<dbReference type="InterPro" id="IPR050271">
    <property type="entry name" value="UDP-glycosyltransferase"/>
</dbReference>
<dbReference type="PANTHER" id="PTHR48043:SF159">
    <property type="entry name" value="EG:EG0003.4 PROTEIN-RELATED"/>
    <property type="match status" value="1"/>
</dbReference>
<proteinExistence type="inferred from homology"/>
<feature type="transmembrane region" description="Helical" evidence="4">
    <location>
        <begin position="485"/>
        <end position="505"/>
    </location>
</feature>
<comment type="similarity">
    <text evidence="1">Belongs to the UDP-glycosyltransferase family.</text>
</comment>
<evidence type="ECO:0000256" key="4">
    <source>
        <dbReference type="SAM" id="Phobius"/>
    </source>
</evidence>
<dbReference type="EMBL" id="HBUF01254448">
    <property type="protein sequence ID" value="CAG6681139.1"/>
    <property type="molecule type" value="Transcribed_RNA"/>
</dbReference>
<dbReference type="GO" id="GO:0008194">
    <property type="term" value="F:UDP-glycosyltransferase activity"/>
    <property type="evidence" value="ECO:0007669"/>
    <property type="project" value="InterPro"/>
</dbReference>
<sequence>MSKQVLSFNMNLFSYALLLLSFLSTLYCDKILVFLPLPIWSHHMQYERVWTALAERGHEVTLYSSFPPKANLTNLKHVNIRLPKFEIRMKGFNPAELTSSVNEILGSLFLWDFGFEGTTETYGTAEFKSLMSSKKHFDLVVTESFFASESLLALGHRFKAPNIVICSFGVAMNSLDSFGSPNLPSFMPDFRTQYSDQMSFFQRFRNFNVFFITRIMEYIYYYPKVQGLIDEHFGKDYPSLYSMMSNVSLSFLYTNPSMAPVAPLVPNMVRVGGIHLKKPGKLPTDLQKRADAAKNGFIYMSFGSVVDPAKLNEKIKFKLLNFLKEIKVPVFWKIDLTNDPVIKPETLPGNVFIQKWYPQADILDHPNIRLFITHGGISSLMEATMLGVPVMGIPFFGDQYSNLMLLKNRGYALVEPIQTLSQESLLQQTQLMLNDPGFRNNAKKWSLIFNDELSAPLDRAVYWTEHVLRHKGAPHLSSYSRHLSWYQMYSVDVILTMLALVYAVVKLLTMCCCRAGSSKKSADLAKKKN</sequence>
<name>A0A8D8X447_9HEMI</name>
<evidence type="ECO:0000256" key="2">
    <source>
        <dbReference type="ARBA" id="ARBA00022676"/>
    </source>
</evidence>
<dbReference type="FunFam" id="3.40.50.2000:FF:000021">
    <property type="entry name" value="UDP-glucuronosyltransferase"/>
    <property type="match status" value="1"/>
</dbReference>
<dbReference type="Pfam" id="PF00201">
    <property type="entry name" value="UDPGT"/>
    <property type="match status" value="1"/>
</dbReference>
<dbReference type="InterPro" id="IPR002213">
    <property type="entry name" value="UDP_glucos_trans"/>
</dbReference>
<keyword evidence="4" id="KW-1133">Transmembrane helix</keyword>
<dbReference type="Gene3D" id="3.40.50.2000">
    <property type="entry name" value="Glycogen Phosphorylase B"/>
    <property type="match status" value="2"/>
</dbReference>